<sequence>MNTNLKANKEMRALLVLLVFVGFIFSGFSEKPKYNSAEERFTIQINEVKKVVNSSTKYNKEIAFFLDMGIESGKFRFFIYNLKSNKIIDEGLVTHGFGSEKRSTGELRFSNVSNSLCTSLGNYSVGNSYLGSYGKAYKLYGLDKTNSNAFARNIVLHKMSSIPEQEQNGSIEKSFGCPAVNERYFERLAEIIDNSDSNIIMSIYY</sequence>
<organism evidence="1 2">
    <name type="scientific">Flavobacterium degerlachei</name>
    <dbReference type="NCBI Taxonomy" id="229203"/>
    <lineage>
        <taxon>Bacteria</taxon>
        <taxon>Pseudomonadati</taxon>
        <taxon>Bacteroidota</taxon>
        <taxon>Flavobacteriia</taxon>
        <taxon>Flavobacteriales</taxon>
        <taxon>Flavobacteriaceae</taxon>
        <taxon>Flavobacterium</taxon>
    </lineage>
</organism>
<accession>A0A1H3FMF0</accession>
<dbReference type="EMBL" id="FNMV01000018">
    <property type="protein sequence ID" value="SDX92110.1"/>
    <property type="molecule type" value="Genomic_DNA"/>
</dbReference>
<evidence type="ECO:0000313" key="2">
    <source>
        <dbReference type="Proteomes" id="UP000198569"/>
    </source>
</evidence>
<dbReference type="PANTHER" id="PTHR38477">
    <property type="entry name" value="HYPOTHETICAL EXPORTED PROTEIN"/>
    <property type="match status" value="1"/>
</dbReference>
<proteinExistence type="predicted"/>
<dbReference type="InterPro" id="IPR032676">
    <property type="entry name" value="YkuD_2"/>
</dbReference>
<dbReference type="Pfam" id="PF13645">
    <property type="entry name" value="YkuD_2"/>
    <property type="match status" value="1"/>
</dbReference>
<evidence type="ECO:0000313" key="1">
    <source>
        <dbReference type="EMBL" id="SDX92110.1"/>
    </source>
</evidence>
<dbReference type="RefSeq" id="WP_245709722.1">
    <property type="nucleotide sequence ID" value="NZ_FNMV01000018.1"/>
</dbReference>
<dbReference type="AlphaFoldDB" id="A0A1H3FMF0"/>
<keyword evidence="2" id="KW-1185">Reference proteome</keyword>
<gene>
    <name evidence="1" type="ORF">SAMN05444338_11852</name>
</gene>
<dbReference type="PANTHER" id="PTHR38477:SF1">
    <property type="entry name" value="MUREIN L,D-TRANSPEPTIDASE CATALYTIC DOMAIN FAMILY PROTEIN"/>
    <property type="match status" value="1"/>
</dbReference>
<dbReference type="Proteomes" id="UP000198569">
    <property type="component" value="Unassembled WGS sequence"/>
</dbReference>
<dbReference type="STRING" id="229203.SAMN05444338_11852"/>
<protein>
    <submittedName>
        <fullName evidence="1">L,D-transpeptidase catalytic domain</fullName>
    </submittedName>
</protein>
<reference evidence="2" key="1">
    <citation type="submission" date="2016-10" db="EMBL/GenBank/DDBJ databases">
        <authorList>
            <person name="Varghese N."/>
            <person name="Submissions S."/>
        </authorList>
    </citation>
    <scope>NUCLEOTIDE SEQUENCE [LARGE SCALE GENOMIC DNA]</scope>
    <source>
        <strain evidence="2">DSM 15718</strain>
    </source>
</reference>
<name>A0A1H3FMF0_9FLAO</name>